<gene>
    <name evidence="8" type="ORF">Ccrd_002930</name>
</gene>
<evidence type="ECO:0000256" key="5">
    <source>
        <dbReference type="ARBA" id="ARBA00023136"/>
    </source>
</evidence>
<dbReference type="GO" id="GO:0016020">
    <property type="term" value="C:membrane"/>
    <property type="evidence" value="ECO:0007669"/>
    <property type="project" value="UniProtKB-SubCell"/>
</dbReference>
<proteinExistence type="inferred from homology"/>
<dbReference type="Proteomes" id="UP000243975">
    <property type="component" value="Unassembled WGS sequence"/>
</dbReference>
<reference evidence="8 9" key="1">
    <citation type="journal article" date="2016" name="Sci. Rep.">
        <title>The genome sequence of the outbreeding globe artichoke constructed de novo incorporating a phase-aware low-pass sequencing strategy of F1 progeny.</title>
        <authorList>
            <person name="Scaglione D."/>
            <person name="Reyes-Chin-Wo S."/>
            <person name="Acquadro A."/>
            <person name="Froenicke L."/>
            <person name="Portis E."/>
            <person name="Beitel C."/>
            <person name="Tirone M."/>
            <person name="Mauro R."/>
            <person name="Lo Monaco A."/>
            <person name="Mauromicale G."/>
            <person name="Faccioli P."/>
            <person name="Cattivelli L."/>
            <person name="Rieseberg L."/>
            <person name="Michelmore R."/>
            <person name="Lanteri S."/>
        </authorList>
    </citation>
    <scope>NUCLEOTIDE SEQUENCE [LARGE SCALE GENOMIC DNA]</scope>
    <source>
        <strain evidence="8">2C</strain>
    </source>
</reference>
<keyword evidence="4 7" id="KW-1133">Transmembrane helix</keyword>
<evidence type="ECO:0000256" key="6">
    <source>
        <dbReference type="SAM" id="MobiDB-lite"/>
    </source>
</evidence>
<keyword evidence="9" id="KW-1185">Reference proteome</keyword>
<dbReference type="PANTHER" id="PTHR33966:SF1">
    <property type="entry name" value="PROTEIN ODR-4 HOMOLOG"/>
    <property type="match status" value="1"/>
</dbReference>
<dbReference type="GO" id="GO:0008104">
    <property type="term" value="P:intracellular protein localization"/>
    <property type="evidence" value="ECO:0007669"/>
    <property type="project" value="TreeGrafter"/>
</dbReference>
<evidence type="ECO:0000256" key="1">
    <source>
        <dbReference type="ARBA" id="ARBA00004370"/>
    </source>
</evidence>
<feature type="transmembrane region" description="Helical" evidence="7">
    <location>
        <begin position="509"/>
        <end position="531"/>
    </location>
</feature>
<dbReference type="Pfam" id="PF14778">
    <property type="entry name" value="ODR4-like"/>
    <property type="match status" value="1"/>
</dbReference>
<evidence type="ECO:0000313" key="9">
    <source>
        <dbReference type="Proteomes" id="UP000243975"/>
    </source>
</evidence>
<evidence type="ECO:0000256" key="4">
    <source>
        <dbReference type="ARBA" id="ARBA00022989"/>
    </source>
</evidence>
<keyword evidence="3 7" id="KW-0812">Transmembrane</keyword>
<protein>
    <recommendedName>
        <fullName evidence="10">Protein odr-4 homolog</fullName>
    </recommendedName>
</protein>
<organism evidence="8 9">
    <name type="scientific">Cynara cardunculus var. scolymus</name>
    <name type="common">Globe artichoke</name>
    <name type="synonym">Cynara scolymus</name>
    <dbReference type="NCBI Taxonomy" id="59895"/>
    <lineage>
        <taxon>Eukaryota</taxon>
        <taxon>Viridiplantae</taxon>
        <taxon>Streptophyta</taxon>
        <taxon>Embryophyta</taxon>
        <taxon>Tracheophyta</taxon>
        <taxon>Spermatophyta</taxon>
        <taxon>Magnoliopsida</taxon>
        <taxon>eudicotyledons</taxon>
        <taxon>Gunneridae</taxon>
        <taxon>Pentapetalae</taxon>
        <taxon>asterids</taxon>
        <taxon>campanulids</taxon>
        <taxon>Asterales</taxon>
        <taxon>Asteraceae</taxon>
        <taxon>Carduoideae</taxon>
        <taxon>Cardueae</taxon>
        <taxon>Carduinae</taxon>
        <taxon>Cynara</taxon>
    </lineage>
</organism>
<dbReference type="GO" id="GO:0012505">
    <property type="term" value="C:endomembrane system"/>
    <property type="evidence" value="ECO:0007669"/>
    <property type="project" value="TreeGrafter"/>
</dbReference>
<evidence type="ECO:0000313" key="8">
    <source>
        <dbReference type="EMBL" id="KVH95007.1"/>
    </source>
</evidence>
<sequence>MILSPINCISKTKPSRTGLVSICTIWCLISPTATMVKAVVGEEIRLKSIEDSLSDSRLSCQVGLVIGKISTSLDRGFVFDLVPTPANDAGDAASWITESKDDDDDKKKGGSKSKPKSKSPSSFLSIDKDWVAEHARQVSRMLVGGMKVVGIYIWMNESLFKNSTLVLCQTVKGVADAAPFRESDWDERLLIHISYSPRRWTCRNCSLSSNITSSSLRPCDFKMGRALSTLQKFRCIYNFDIRFPIFHENVSSSGKFAEILRQVISSHAEELKGAKALIDGNLVNVDEQFVADSVHEVEFLIPFMQHTSIQAYSQEEEKEVVGILAFTGTLCSFAYSNSKEPISQALADLKGDIISSLHDRLDIICDEADGQLDSVADVGGDLVKEASTKMPISQLRLQLLRKQCSLSFPRRVFVPWLDDTYICDYIQPSETLEVLRDHCVELMSMEAPIDASMILEPEAESTSSITLSTGSFWETAMAPLSSEFRPSSLDNSRGDESVAKEQSKKSSNVSIMAALLVLILSVLVGVMIFMFRP</sequence>
<evidence type="ECO:0008006" key="10">
    <source>
        <dbReference type="Google" id="ProtNLM"/>
    </source>
</evidence>
<dbReference type="Gramene" id="KVH95007">
    <property type="protein sequence ID" value="KVH95007"/>
    <property type="gene ID" value="Ccrd_002930"/>
</dbReference>
<feature type="region of interest" description="Disordered" evidence="6">
    <location>
        <begin position="92"/>
        <end position="123"/>
    </location>
</feature>
<dbReference type="PANTHER" id="PTHR33966">
    <property type="entry name" value="PROTEIN ODR-4 HOMOLOG"/>
    <property type="match status" value="1"/>
</dbReference>
<accession>A0A118JWR4</accession>
<dbReference type="STRING" id="59895.A0A118JWR4"/>
<dbReference type="InterPro" id="IPR029454">
    <property type="entry name" value="ODR-4-like"/>
</dbReference>
<dbReference type="OMA" id="FNEPPRR"/>
<evidence type="ECO:0000256" key="3">
    <source>
        <dbReference type="ARBA" id="ARBA00022692"/>
    </source>
</evidence>
<name>A0A118JWR4_CYNCS</name>
<evidence type="ECO:0000256" key="2">
    <source>
        <dbReference type="ARBA" id="ARBA00010131"/>
    </source>
</evidence>
<dbReference type="EMBL" id="LEKV01004458">
    <property type="protein sequence ID" value="KVH95007.1"/>
    <property type="molecule type" value="Genomic_DNA"/>
</dbReference>
<dbReference type="AlphaFoldDB" id="A0A118JWR4"/>
<comment type="caution">
    <text evidence="8">The sequence shown here is derived from an EMBL/GenBank/DDBJ whole genome shotgun (WGS) entry which is preliminary data.</text>
</comment>
<comment type="similarity">
    <text evidence="2">Belongs to the ODR-4 family.</text>
</comment>
<evidence type="ECO:0000256" key="7">
    <source>
        <dbReference type="SAM" id="Phobius"/>
    </source>
</evidence>
<keyword evidence="5 7" id="KW-0472">Membrane</keyword>
<comment type="subcellular location">
    <subcellularLocation>
        <location evidence="1">Membrane</location>
    </subcellularLocation>
</comment>